<feature type="domain" description="K Homology" evidence="3">
    <location>
        <begin position="27"/>
        <end position="102"/>
    </location>
</feature>
<dbReference type="SMART" id="SM00322">
    <property type="entry name" value="KH"/>
    <property type="match status" value="1"/>
</dbReference>
<feature type="region of interest" description="Disordered" evidence="2">
    <location>
        <begin position="918"/>
        <end position="956"/>
    </location>
</feature>
<dbReference type="PROSITE" id="PS50084">
    <property type="entry name" value="KH_TYPE_1"/>
    <property type="match status" value="1"/>
</dbReference>
<reference evidence="5" key="2">
    <citation type="submission" date="2020-10" db="UniProtKB">
        <authorList>
            <consortium name="WormBaseParasite"/>
        </authorList>
    </citation>
    <scope>IDENTIFICATION</scope>
</reference>
<feature type="region of interest" description="Disordered" evidence="2">
    <location>
        <begin position="606"/>
        <end position="671"/>
    </location>
</feature>
<sequence length="1433" mass="160627">MLSVPARSYSDSQVPRDFRRAWLPISETNMIRLLMDNSYTDHPYLIGPDGRKCRQLMEKHNVKIHFPDMNRYENGPKINHVMLFGKAKNVEDARREMRERLPIRVASCLLDVENPKEAVETAEVYIRLNDRPVTWRFADDNSSCVFKTEFRSADYLNETFSVCVNSQKRHSSTEKYQIWAPVLALISAYNEEISQKLLEYIYEKTGAMIYYSPPISNMRAPPFYFIQAPRVEGVVAGYNYLLGLTSMQMMFVVPYGYTSNPDDRSRWIDLYLVDVRFEMYRDENVDHDVKRAVLRFLEFCLPHAYAVRSEILGLRSTVQCTKYAYMDEFRSIITSDVFKNCKIFFPTSVSERDFQKSADAKPAEEVFAGFYQKGRIPSTLSIKEPQISSSSVRSLFNPSLSTACEFDLMRTLDLELEMNNFASFLKDTTLKTKTNYMQRFAEECAKVKARRASEDSNGSTSEALEVAKPPQFQNDDEMFAYYANRTSSLIPVGKYHVVNQGDALVIKAPKGAGSRNVSDAEAIKDRDVMLPLLRKLSVATNNNAIPVMDSSGNIIAEKDPEPPAPRRSFQRGGFIFTAGVPKMPPRTRAMEVVQEKPVALDVSDDTVEEANNNNNELPADKPPLPTERTYHFISPNPEAKRMRALKKASTSNASDTAEPDAPADNNSNAADDTYDRHAAVIQAHIASEQLDVVPEPEANPLDASSTSRVSDNIEPVDASDDKNNEVDGNFERHVAVFEELAASDDKNQTVNDKYNRHALAIKDRNTTLEKIKQAEDNYNRHAAVIKEHLSAQLGLPALLPNHDLSVLNSSSVNVLATVKSHDISDEQCKQTDDIDDTPVDVVKALLDAHRQTADTRNINVSNKASISSLLSIANDSISAEQPARESVVDSVADVVVNPNQSVPVSNSAIPECFSQHLENAHTRPDGPRLPLGSADGTRSTRNIRKKKQRLNSKASPEVALRPAVAPVPLNGVVSQHPMQRPNPVLPTNDRPHTTPQMNPKPNPTPQINAQPGMMPQINIQPHMLPQVNAQPGMMPHGNIQPSTMHQANLQPGMMPQVNVQPNVMPQVHVQPGMMPYGNPQPGMMHQANQQPGVYMYPPNSVQNIQYAYPGLPVFEMHPGDGCWEIKGLPPNIHLLPFNGVPQYVQPMPPPPVVQDGNNVAYYQMCTPNGNIAPNYGMQVNPVYPQQAPMMAPPLPPGTVYIQDPNMQYYNYGAPPQFFATPPVVPFVNQNGMPMPVEQYGTNAGELVDDVFGPEYLYDDPDTLFVIVNPSELPPMCAVLLEIGRFQYMDCLVYAFMIPMETYRFFKRIPVPGRVVVKGESHVIPYSITMPPKFAFDVQFIPYVEEREATYVPNTFPKPLISFPAPKSLQAAREFIAVTYGFDIDETFMQMNLADGTPTFYHINRGTHAENQWDIHPCYEGPVQQHQYGGMRVM</sequence>
<protein>
    <submittedName>
        <fullName evidence="5">KH domain-containing protein</fullName>
    </submittedName>
</protein>
<feature type="region of interest" description="Disordered" evidence="2">
    <location>
        <begin position="972"/>
        <end position="1002"/>
    </location>
</feature>
<feature type="compositionally biased region" description="Basic residues" evidence="2">
    <location>
        <begin position="941"/>
        <end position="950"/>
    </location>
</feature>
<evidence type="ECO:0000313" key="5">
    <source>
        <dbReference type="WBParaSite" id="Pan_g15615.t1"/>
    </source>
</evidence>
<dbReference type="InterPro" id="IPR004088">
    <property type="entry name" value="KH_dom_type_1"/>
</dbReference>
<dbReference type="WBParaSite" id="Pan_g15615.t1">
    <property type="protein sequence ID" value="Pan_g15615.t1"/>
    <property type="gene ID" value="Pan_g15615"/>
</dbReference>
<reference evidence="4" key="1">
    <citation type="journal article" date="2013" name="Genetics">
        <title>The draft genome and transcriptome of Panagrellus redivivus are shaped by the harsh demands of a free-living lifestyle.</title>
        <authorList>
            <person name="Srinivasan J."/>
            <person name="Dillman A.R."/>
            <person name="Macchietto M.G."/>
            <person name="Heikkinen L."/>
            <person name="Lakso M."/>
            <person name="Fracchia K.M."/>
            <person name="Antoshechkin I."/>
            <person name="Mortazavi A."/>
            <person name="Wong G."/>
            <person name="Sternberg P.W."/>
        </authorList>
    </citation>
    <scope>NUCLEOTIDE SEQUENCE [LARGE SCALE GENOMIC DNA]</scope>
    <source>
        <strain evidence="4">MT8872</strain>
    </source>
</reference>
<proteinExistence type="predicted"/>
<dbReference type="Gene3D" id="3.30.310.270">
    <property type="match status" value="1"/>
</dbReference>
<evidence type="ECO:0000313" key="4">
    <source>
        <dbReference type="Proteomes" id="UP000492821"/>
    </source>
</evidence>
<dbReference type="Pfam" id="PF00013">
    <property type="entry name" value="KH_1"/>
    <property type="match status" value="1"/>
</dbReference>
<feature type="compositionally biased region" description="Low complexity" evidence="2">
    <location>
        <begin position="659"/>
        <end position="671"/>
    </location>
</feature>
<dbReference type="SUPFAM" id="SSF54791">
    <property type="entry name" value="Eukaryotic type KH-domain (KH-domain type I)"/>
    <property type="match status" value="1"/>
</dbReference>
<dbReference type="InterPro" id="IPR036612">
    <property type="entry name" value="KH_dom_type_1_sf"/>
</dbReference>
<keyword evidence="4" id="KW-1185">Reference proteome</keyword>
<dbReference type="GO" id="GO:0003723">
    <property type="term" value="F:RNA binding"/>
    <property type="evidence" value="ECO:0007669"/>
    <property type="project" value="UniProtKB-UniRule"/>
</dbReference>
<feature type="region of interest" description="Disordered" evidence="2">
    <location>
        <begin position="687"/>
        <end position="726"/>
    </location>
</feature>
<evidence type="ECO:0000256" key="1">
    <source>
        <dbReference type="PROSITE-ProRule" id="PRU00117"/>
    </source>
</evidence>
<evidence type="ECO:0000256" key="2">
    <source>
        <dbReference type="SAM" id="MobiDB-lite"/>
    </source>
</evidence>
<dbReference type="InterPro" id="IPR004087">
    <property type="entry name" value="KH_dom"/>
</dbReference>
<organism evidence="4 5">
    <name type="scientific">Panagrellus redivivus</name>
    <name type="common">Microworm</name>
    <dbReference type="NCBI Taxonomy" id="6233"/>
    <lineage>
        <taxon>Eukaryota</taxon>
        <taxon>Metazoa</taxon>
        <taxon>Ecdysozoa</taxon>
        <taxon>Nematoda</taxon>
        <taxon>Chromadorea</taxon>
        <taxon>Rhabditida</taxon>
        <taxon>Tylenchina</taxon>
        <taxon>Panagrolaimomorpha</taxon>
        <taxon>Panagrolaimoidea</taxon>
        <taxon>Panagrolaimidae</taxon>
        <taxon>Panagrellus</taxon>
    </lineage>
</organism>
<name>A0A7E4V382_PANRE</name>
<evidence type="ECO:0000259" key="3">
    <source>
        <dbReference type="SMART" id="SM00322"/>
    </source>
</evidence>
<keyword evidence="1" id="KW-0694">RNA-binding</keyword>
<accession>A0A7E4V382</accession>
<dbReference type="Proteomes" id="UP000492821">
    <property type="component" value="Unassembled WGS sequence"/>
</dbReference>